<dbReference type="InterPro" id="IPR006143">
    <property type="entry name" value="RND_pump_MFP"/>
</dbReference>
<dbReference type="RefSeq" id="WP_007068897.1">
    <property type="nucleotide sequence ID" value="NZ_DS022273.1"/>
</dbReference>
<organism evidence="3 4">
    <name type="scientific">Fulvimarina pelagi HTCC2506</name>
    <dbReference type="NCBI Taxonomy" id="314231"/>
    <lineage>
        <taxon>Bacteria</taxon>
        <taxon>Pseudomonadati</taxon>
        <taxon>Pseudomonadota</taxon>
        <taxon>Alphaproteobacteria</taxon>
        <taxon>Hyphomicrobiales</taxon>
        <taxon>Aurantimonadaceae</taxon>
        <taxon>Fulvimarina</taxon>
    </lineage>
</organism>
<dbReference type="PANTHER" id="PTHR30469">
    <property type="entry name" value="MULTIDRUG RESISTANCE PROTEIN MDTA"/>
    <property type="match status" value="1"/>
</dbReference>
<evidence type="ECO:0000256" key="1">
    <source>
        <dbReference type="ARBA" id="ARBA00009477"/>
    </source>
</evidence>
<keyword evidence="4" id="KW-1185">Reference proteome</keyword>
<dbReference type="Gene3D" id="1.10.287.470">
    <property type="entry name" value="Helix hairpin bin"/>
    <property type="match status" value="1"/>
</dbReference>
<dbReference type="NCBIfam" id="TIGR01730">
    <property type="entry name" value="RND_mfp"/>
    <property type="match status" value="1"/>
</dbReference>
<dbReference type="eggNOG" id="COG0845">
    <property type="taxonomic scope" value="Bacteria"/>
</dbReference>
<dbReference type="STRING" id="217511.GCA_001463845_03328"/>
<dbReference type="SUPFAM" id="SSF111369">
    <property type="entry name" value="HlyD-like secretion proteins"/>
    <property type="match status" value="1"/>
</dbReference>
<gene>
    <name evidence="3" type="ORF">FP2506_00050</name>
</gene>
<dbReference type="Gene3D" id="2.40.50.100">
    <property type="match status" value="1"/>
</dbReference>
<keyword evidence="2" id="KW-0175">Coiled coil</keyword>
<comment type="caution">
    <text evidence="3">The sequence shown here is derived from an EMBL/GenBank/DDBJ whole genome shotgun (WGS) entry which is preliminary data.</text>
</comment>
<dbReference type="GO" id="GO:0015562">
    <property type="term" value="F:efflux transmembrane transporter activity"/>
    <property type="evidence" value="ECO:0007669"/>
    <property type="project" value="TreeGrafter"/>
</dbReference>
<evidence type="ECO:0000256" key="2">
    <source>
        <dbReference type="SAM" id="Coils"/>
    </source>
</evidence>
<feature type="coiled-coil region" evidence="2">
    <location>
        <begin position="131"/>
        <end position="158"/>
    </location>
</feature>
<dbReference type="EMBL" id="AATP01000012">
    <property type="protein sequence ID" value="EAU39758.1"/>
    <property type="molecule type" value="Genomic_DNA"/>
</dbReference>
<dbReference type="GO" id="GO:1990281">
    <property type="term" value="C:efflux pump complex"/>
    <property type="evidence" value="ECO:0007669"/>
    <property type="project" value="TreeGrafter"/>
</dbReference>
<evidence type="ECO:0000313" key="4">
    <source>
        <dbReference type="Proteomes" id="UP000004310"/>
    </source>
</evidence>
<dbReference type="AlphaFoldDB" id="Q0FXX5"/>
<name>Q0FXX5_9HYPH</name>
<protein>
    <submittedName>
        <fullName evidence="3">Probable membrane protein</fullName>
    </submittedName>
</protein>
<dbReference type="Gene3D" id="2.40.30.170">
    <property type="match status" value="1"/>
</dbReference>
<comment type="similarity">
    <text evidence="1">Belongs to the membrane fusion protein (MFP) (TC 8.A.1) family.</text>
</comment>
<accession>Q0FXX5</accession>
<reference evidence="3 4" key="1">
    <citation type="journal article" date="2010" name="J. Bacteriol.">
        <title>Genome sequence of Fulvimarina pelagi HTCC2506T, a Mn(II)-oxidizing alphaproteobacterium possessing an aerobic anoxygenic photosynthetic gene cluster and Xanthorhodopsin.</title>
        <authorList>
            <person name="Kang I."/>
            <person name="Oh H.M."/>
            <person name="Lim S.I."/>
            <person name="Ferriera S."/>
            <person name="Giovannoni S.J."/>
            <person name="Cho J.C."/>
        </authorList>
    </citation>
    <scope>NUCLEOTIDE SEQUENCE [LARGE SCALE GENOMIC DNA]</scope>
    <source>
        <strain evidence="3 4">HTCC2506</strain>
    </source>
</reference>
<evidence type="ECO:0000313" key="3">
    <source>
        <dbReference type="EMBL" id="EAU39758.1"/>
    </source>
</evidence>
<dbReference type="PANTHER" id="PTHR30469:SF38">
    <property type="entry name" value="HLYD FAMILY SECRETION PROTEIN"/>
    <property type="match status" value="1"/>
</dbReference>
<proteinExistence type="inferred from homology"/>
<sequence>MKKIIVLLFAGIGLVSSAFLEMGGTEAAAQDDNRSSVIGEVVIRQGGVLAAAIAAPVAEVLVVAGDRVSKGQALARLDIADRRADLDTAEAQIAVAEAQVGARQAALEAERFRLGRQESLRGSSAFNASRLEDSQAEAARLTAEIAVARAQFAEAKARSTRILVDVERAQVLAPYDAVVTEREIEAGDFVTPGRQMFTLIDTSDLEVEADVSVDALPFLEEGATIEAETRDGVAVTTRVRALIPVENPLTRTRTVRFTIESDAALAVGQSVELQLPGADGD</sequence>
<dbReference type="Proteomes" id="UP000004310">
    <property type="component" value="Unassembled WGS sequence"/>
</dbReference>
<dbReference type="HOGENOM" id="CLU_989565_0_0_5"/>